<evidence type="ECO:0000256" key="5">
    <source>
        <dbReference type="ARBA" id="ARBA00023136"/>
    </source>
</evidence>
<evidence type="ECO:0000313" key="8">
    <source>
        <dbReference type="EMBL" id="GHA28027.1"/>
    </source>
</evidence>
<feature type="transmembrane region" description="Helical" evidence="6">
    <location>
        <begin position="267"/>
        <end position="286"/>
    </location>
</feature>
<sequence>MTKPTSSQPKGIFARLFDQPVLILCMTAAFWGGNTVAGKIAVGEIDPYTLTVLRWAGALLCVLPFAQRQMRTDFPRIREKWPLLLFYGAIGYATFNILIYLSAYYTSGVNIAIEQVMVNIIVMLGNFVLFRVRVRFLQIVGVVLTIIGVAITATHGDPTRLLELDINIGDGIVLLACLVYASYSLTLRFRPAVGWLSFLVATFSGALLGAFVYQFLLGGGLGGLWSGILAATPTGWMIVVYVLIFPSIFSQLLYVRGVELIGPNRASLFINLIPLFGTLGAVLVLGEQLEGFHLIAGALIAIGIVLAEWAARRSVGR</sequence>
<dbReference type="PANTHER" id="PTHR42920:SF11">
    <property type="entry name" value="INNER MEMBRANE PROTEIN YTFF"/>
    <property type="match status" value="1"/>
</dbReference>
<keyword evidence="4 6" id="KW-1133">Transmembrane helix</keyword>
<feature type="transmembrane region" description="Helical" evidence="6">
    <location>
        <begin position="84"/>
        <end position="105"/>
    </location>
</feature>
<dbReference type="InterPro" id="IPR000620">
    <property type="entry name" value="EamA_dom"/>
</dbReference>
<feature type="transmembrane region" description="Helical" evidence="6">
    <location>
        <begin position="12"/>
        <end position="33"/>
    </location>
</feature>
<comment type="caution">
    <text evidence="8">The sequence shown here is derived from an EMBL/GenBank/DDBJ whole genome shotgun (WGS) entry which is preliminary data.</text>
</comment>
<keyword evidence="5 6" id="KW-0472">Membrane</keyword>
<organism evidence="8 9">
    <name type="scientific">Devosia pacifica</name>
    <dbReference type="NCBI Taxonomy" id="1335967"/>
    <lineage>
        <taxon>Bacteria</taxon>
        <taxon>Pseudomonadati</taxon>
        <taxon>Pseudomonadota</taxon>
        <taxon>Alphaproteobacteria</taxon>
        <taxon>Hyphomicrobiales</taxon>
        <taxon>Devosiaceae</taxon>
        <taxon>Devosia</taxon>
    </lineage>
</organism>
<evidence type="ECO:0000259" key="7">
    <source>
        <dbReference type="Pfam" id="PF00892"/>
    </source>
</evidence>
<accession>A0A918S9L7</accession>
<feature type="transmembrane region" description="Helical" evidence="6">
    <location>
        <begin position="195"/>
        <end position="216"/>
    </location>
</feature>
<dbReference type="Pfam" id="PF00892">
    <property type="entry name" value="EamA"/>
    <property type="match status" value="2"/>
</dbReference>
<feature type="transmembrane region" description="Helical" evidence="6">
    <location>
        <begin position="136"/>
        <end position="154"/>
    </location>
</feature>
<evidence type="ECO:0000313" key="9">
    <source>
        <dbReference type="Proteomes" id="UP000646579"/>
    </source>
</evidence>
<feature type="transmembrane region" description="Helical" evidence="6">
    <location>
        <begin position="166"/>
        <end position="183"/>
    </location>
</feature>
<dbReference type="SUPFAM" id="SSF103481">
    <property type="entry name" value="Multidrug resistance efflux transporter EmrE"/>
    <property type="match status" value="2"/>
</dbReference>
<dbReference type="EMBL" id="BMZE01000002">
    <property type="protein sequence ID" value="GHA28027.1"/>
    <property type="molecule type" value="Genomic_DNA"/>
</dbReference>
<evidence type="ECO:0000256" key="3">
    <source>
        <dbReference type="ARBA" id="ARBA00022692"/>
    </source>
</evidence>
<dbReference type="PANTHER" id="PTHR42920">
    <property type="entry name" value="OS03G0707200 PROTEIN-RELATED"/>
    <property type="match status" value="1"/>
</dbReference>
<feature type="domain" description="EamA" evidence="7">
    <location>
        <begin position="168"/>
        <end position="306"/>
    </location>
</feature>
<proteinExistence type="predicted"/>
<dbReference type="RefSeq" id="WP_189425997.1">
    <property type="nucleotide sequence ID" value="NZ_BMZE01000002.1"/>
</dbReference>
<keyword evidence="2" id="KW-1003">Cell membrane</keyword>
<evidence type="ECO:0000256" key="6">
    <source>
        <dbReference type="SAM" id="Phobius"/>
    </source>
</evidence>
<feature type="domain" description="EamA" evidence="7">
    <location>
        <begin position="21"/>
        <end position="153"/>
    </location>
</feature>
<evidence type="ECO:0000256" key="1">
    <source>
        <dbReference type="ARBA" id="ARBA00004651"/>
    </source>
</evidence>
<dbReference type="GO" id="GO:0005886">
    <property type="term" value="C:plasma membrane"/>
    <property type="evidence" value="ECO:0007669"/>
    <property type="project" value="UniProtKB-SubCell"/>
</dbReference>
<keyword evidence="9" id="KW-1185">Reference proteome</keyword>
<comment type="subcellular location">
    <subcellularLocation>
        <location evidence="1">Cell membrane</location>
        <topology evidence="1">Multi-pass membrane protein</topology>
    </subcellularLocation>
</comment>
<feature type="transmembrane region" description="Helical" evidence="6">
    <location>
        <begin position="111"/>
        <end position="129"/>
    </location>
</feature>
<keyword evidence="3 6" id="KW-0812">Transmembrane</keyword>
<dbReference type="InterPro" id="IPR051258">
    <property type="entry name" value="Diverse_Substrate_Transporter"/>
</dbReference>
<evidence type="ECO:0000256" key="2">
    <source>
        <dbReference type="ARBA" id="ARBA00022475"/>
    </source>
</evidence>
<dbReference type="Proteomes" id="UP000646579">
    <property type="component" value="Unassembled WGS sequence"/>
</dbReference>
<feature type="transmembrane region" description="Helical" evidence="6">
    <location>
        <begin position="45"/>
        <end position="63"/>
    </location>
</feature>
<evidence type="ECO:0000256" key="4">
    <source>
        <dbReference type="ARBA" id="ARBA00022989"/>
    </source>
</evidence>
<gene>
    <name evidence="8" type="ORF">GCM10007989_24990</name>
</gene>
<feature type="transmembrane region" description="Helical" evidence="6">
    <location>
        <begin position="292"/>
        <end position="311"/>
    </location>
</feature>
<dbReference type="InterPro" id="IPR037185">
    <property type="entry name" value="EmrE-like"/>
</dbReference>
<dbReference type="AlphaFoldDB" id="A0A918S9L7"/>
<name>A0A918S9L7_9HYPH</name>
<protein>
    <submittedName>
        <fullName evidence="8">Membrane protein</fullName>
    </submittedName>
</protein>
<reference evidence="8" key="2">
    <citation type="submission" date="2020-09" db="EMBL/GenBank/DDBJ databases">
        <authorList>
            <person name="Sun Q."/>
            <person name="Kim S."/>
        </authorList>
    </citation>
    <scope>NUCLEOTIDE SEQUENCE</scope>
    <source>
        <strain evidence="8">KCTC 32437</strain>
    </source>
</reference>
<reference evidence="8" key="1">
    <citation type="journal article" date="2014" name="Int. J. Syst. Evol. Microbiol.">
        <title>Complete genome sequence of Corynebacterium casei LMG S-19264T (=DSM 44701T), isolated from a smear-ripened cheese.</title>
        <authorList>
            <consortium name="US DOE Joint Genome Institute (JGI-PGF)"/>
            <person name="Walter F."/>
            <person name="Albersmeier A."/>
            <person name="Kalinowski J."/>
            <person name="Ruckert C."/>
        </authorList>
    </citation>
    <scope>NUCLEOTIDE SEQUENCE</scope>
    <source>
        <strain evidence="8">KCTC 32437</strain>
    </source>
</reference>
<feature type="transmembrane region" description="Helical" evidence="6">
    <location>
        <begin position="236"/>
        <end position="255"/>
    </location>
</feature>